<accession>A0A2H0UJF3</accession>
<gene>
    <name evidence="2" type="ORF">COU13_00460</name>
</gene>
<evidence type="ECO:0000313" key="3">
    <source>
        <dbReference type="Proteomes" id="UP000230706"/>
    </source>
</evidence>
<protein>
    <submittedName>
        <fullName evidence="2">Uncharacterized protein</fullName>
    </submittedName>
</protein>
<evidence type="ECO:0000313" key="2">
    <source>
        <dbReference type="EMBL" id="PIR86532.1"/>
    </source>
</evidence>
<feature type="compositionally biased region" description="Basic and acidic residues" evidence="1">
    <location>
        <begin position="46"/>
        <end position="56"/>
    </location>
</feature>
<name>A0A2H0UJF3_9BACT</name>
<dbReference type="Proteomes" id="UP000230706">
    <property type="component" value="Unassembled WGS sequence"/>
</dbReference>
<evidence type="ECO:0000256" key="1">
    <source>
        <dbReference type="SAM" id="MobiDB-lite"/>
    </source>
</evidence>
<feature type="region of interest" description="Disordered" evidence="1">
    <location>
        <begin position="1"/>
        <end position="75"/>
    </location>
</feature>
<dbReference type="EMBL" id="PFBF01000005">
    <property type="protein sequence ID" value="PIR86532.1"/>
    <property type="molecule type" value="Genomic_DNA"/>
</dbReference>
<feature type="compositionally biased region" description="Basic residues" evidence="1">
    <location>
        <begin position="27"/>
        <end position="38"/>
    </location>
</feature>
<dbReference type="AlphaFoldDB" id="A0A2H0UJF3"/>
<reference evidence="3" key="1">
    <citation type="submission" date="2017-09" db="EMBL/GenBank/DDBJ databases">
        <title>Depth-based differentiation of microbial function through sediment-hosted aquifers and enrichment of novel symbionts in the deep terrestrial subsurface.</title>
        <authorList>
            <person name="Probst A.J."/>
            <person name="Ladd B."/>
            <person name="Jarett J.K."/>
            <person name="Geller-Mcgrath D.E."/>
            <person name="Sieber C.M.K."/>
            <person name="Emerson J.B."/>
            <person name="Anantharaman K."/>
            <person name="Thomas B.C."/>
            <person name="Malmstrom R."/>
            <person name="Stieglmeier M."/>
            <person name="Klingl A."/>
            <person name="Woyke T."/>
            <person name="Ryan C.M."/>
            <person name="Banfield J.F."/>
        </authorList>
    </citation>
    <scope>NUCLEOTIDE SEQUENCE [LARGE SCALE GENOMIC DNA]</scope>
</reference>
<comment type="caution">
    <text evidence="2">The sequence shown here is derived from an EMBL/GenBank/DDBJ whole genome shotgun (WGS) entry which is preliminary data.</text>
</comment>
<feature type="compositionally biased region" description="Basic and acidic residues" evidence="1">
    <location>
        <begin position="7"/>
        <end position="20"/>
    </location>
</feature>
<organism evidence="2 3">
    <name type="scientific">Candidatus Kaiserbacteria bacterium CG10_big_fil_rev_8_21_14_0_10_43_70</name>
    <dbReference type="NCBI Taxonomy" id="1974605"/>
    <lineage>
        <taxon>Bacteria</taxon>
        <taxon>Candidatus Kaiseribacteriota</taxon>
    </lineage>
</organism>
<proteinExistence type="predicted"/>
<sequence length="75" mass="8587">MTGTPAGKKEKCQRGHDKQNAFEGMIRLRRRLKKHQASHKQCNAEQPEKEKGKELHGALLFKLNRDSPLNPLKAK</sequence>